<organism evidence="1 2">
    <name type="scientific">Tritrichomonas musculus</name>
    <dbReference type="NCBI Taxonomy" id="1915356"/>
    <lineage>
        <taxon>Eukaryota</taxon>
        <taxon>Metamonada</taxon>
        <taxon>Parabasalia</taxon>
        <taxon>Tritrichomonadida</taxon>
        <taxon>Tritrichomonadidae</taxon>
        <taxon>Tritrichomonas</taxon>
    </lineage>
</organism>
<evidence type="ECO:0000313" key="2">
    <source>
        <dbReference type="Proteomes" id="UP001470230"/>
    </source>
</evidence>
<comment type="caution">
    <text evidence="1">The sequence shown here is derived from an EMBL/GenBank/DDBJ whole genome shotgun (WGS) entry which is preliminary data.</text>
</comment>
<protein>
    <submittedName>
        <fullName evidence="1">Uncharacterized protein</fullName>
    </submittedName>
</protein>
<evidence type="ECO:0000313" key="1">
    <source>
        <dbReference type="EMBL" id="KAK8889439.1"/>
    </source>
</evidence>
<gene>
    <name evidence="1" type="ORF">M9Y10_034186</name>
</gene>
<reference evidence="1 2" key="1">
    <citation type="submission" date="2024-04" db="EMBL/GenBank/DDBJ databases">
        <title>Tritrichomonas musculus Genome.</title>
        <authorList>
            <person name="Alves-Ferreira E."/>
            <person name="Grigg M."/>
            <person name="Lorenzi H."/>
            <person name="Galac M."/>
        </authorList>
    </citation>
    <scope>NUCLEOTIDE SEQUENCE [LARGE SCALE GENOMIC DNA]</scope>
    <source>
        <strain evidence="1 2">EAF2021</strain>
    </source>
</reference>
<dbReference type="EMBL" id="JAPFFF010000005">
    <property type="protein sequence ID" value="KAK8889439.1"/>
    <property type="molecule type" value="Genomic_DNA"/>
</dbReference>
<proteinExistence type="predicted"/>
<name>A0ABR2KE82_9EUKA</name>
<dbReference type="Proteomes" id="UP001470230">
    <property type="component" value="Unassembled WGS sequence"/>
</dbReference>
<keyword evidence="2" id="KW-1185">Reference proteome</keyword>
<dbReference type="Gene3D" id="4.10.1130.10">
    <property type="entry name" value="btk motif of tyrosine-protein kinase itk"/>
    <property type="match status" value="1"/>
</dbReference>
<accession>A0ABR2KE82</accession>
<sequence>MDSDDIPKREPLSYNKKFKPGTAGVKLSFAPDEMAFSREDMPLRAAIARREVLLTLQPQIDGVTKKKWCNDVMVFNPKEPYNPQNIYVTNKNEHDPDFRRDFYDPTLGNWDGMGTINQKLEAKQFKKFTEESRLNTIKKCQPLAKSPLLVTRQIQYAKKIKENGIPAAQPPPPFIVKKPKMSKKSKQIIRKADLIEYYHDGEYAENPALGGMAWSCCGDTDRNSQGCRKKRSNRFMTRYDE</sequence>